<organism evidence="11 12">
    <name type="scientific">Strongylocentrotus purpuratus</name>
    <name type="common">Purple sea urchin</name>
    <dbReference type="NCBI Taxonomy" id="7668"/>
    <lineage>
        <taxon>Eukaryota</taxon>
        <taxon>Metazoa</taxon>
        <taxon>Echinodermata</taxon>
        <taxon>Eleutherozoa</taxon>
        <taxon>Echinozoa</taxon>
        <taxon>Echinoidea</taxon>
        <taxon>Euechinoidea</taxon>
        <taxon>Echinacea</taxon>
        <taxon>Camarodonta</taxon>
        <taxon>Echinidea</taxon>
        <taxon>Strongylocentrotidae</taxon>
        <taxon>Strongylocentrotus</taxon>
    </lineage>
</organism>
<evidence type="ECO:0000259" key="8">
    <source>
        <dbReference type="Pfam" id="PF06278"/>
    </source>
</evidence>
<name>A0A7M7P821_STRPU</name>
<reference evidence="12" key="1">
    <citation type="submission" date="2015-02" db="EMBL/GenBank/DDBJ databases">
        <title>Genome sequencing for Strongylocentrotus purpuratus.</title>
        <authorList>
            <person name="Murali S."/>
            <person name="Liu Y."/>
            <person name="Vee V."/>
            <person name="English A."/>
            <person name="Wang M."/>
            <person name="Skinner E."/>
            <person name="Han Y."/>
            <person name="Muzny D.M."/>
            <person name="Worley K.C."/>
            <person name="Gibbs R.A."/>
        </authorList>
    </citation>
    <scope>NUCLEOTIDE SEQUENCE</scope>
</reference>
<evidence type="ECO:0000256" key="1">
    <source>
        <dbReference type="ARBA" id="ARBA00004123"/>
    </source>
</evidence>
<dbReference type="GO" id="GO:0003682">
    <property type="term" value="F:chromatin binding"/>
    <property type="evidence" value="ECO:0000318"/>
    <property type="project" value="GO_Central"/>
</dbReference>
<evidence type="ECO:0000256" key="5">
    <source>
        <dbReference type="ARBA" id="ARBA00023242"/>
    </source>
</evidence>
<dbReference type="Pfam" id="PF16869">
    <property type="entry name" value="CNDH2_M"/>
    <property type="match status" value="1"/>
</dbReference>
<dbReference type="Pfam" id="PF06278">
    <property type="entry name" value="CNDH2_N"/>
    <property type="match status" value="1"/>
</dbReference>
<evidence type="ECO:0000259" key="10">
    <source>
        <dbReference type="Pfam" id="PF16869"/>
    </source>
</evidence>
<evidence type="ECO:0000256" key="6">
    <source>
        <dbReference type="ARBA" id="ARBA00030479"/>
    </source>
</evidence>
<evidence type="ECO:0000313" key="12">
    <source>
        <dbReference type="Proteomes" id="UP000007110"/>
    </source>
</evidence>
<dbReference type="GO" id="GO:0010032">
    <property type="term" value="P:meiotic chromosome condensation"/>
    <property type="evidence" value="ECO:0000318"/>
    <property type="project" value="GO_Central"/>
</dbReference>
<evidence type="ECO:0000256" key="7">
    <source>
        <dbReference type="SAM" id="MobiDB-lite"/>
    </source>
</evidence>
<accession>A0A7M7P821</accession>
<dbReference type="PANTHER" id="PTHR14324">
    <property type="entry name" value="CONDENSIN-2 COMPLEX SUBUNIT H2"/>
    <property type="match status" value="1"/>
</dbReference>
<evidence type="ECO:0000256" key="4">
    <source>
        <dbReference type="ARBA" id="ARBA00023067"/>
    </source>
</evidence>
<dbReference type="AlphaFoldDB" id="A0A7M7P821"/>
<keyword evidence="4" id="KW-0226">DNA condensation</keyword>
<feature type="region of interest" description="Disordered" evidence="7">
    <location>
        <begin position="413"/>
        <end position="465"/>
    </location>
</feature>
<dbReference type="OrthoDB" id="10038475at2759"/>
<feature type="compositionally biased region" description="Acidic residues" evidence="7">
    <location>
        <begin position="442"/>
        <end position="452"/>
    </location>
</feature>
<dbReference type="InterPro" id="IPR031719">
    <property type="entry name" value="H2_M"/>
</dbReference>
<dbReference type="GeneID" id="584403"/>
<dbReference type="GO" id="GO:0000796">
    <property type="term" value="C:condensin complex"/>
    <property type="evidence" value="ECO:0000318"/>
    <property type="project" value="GO_Central"/>
</dbReference>
<comment type="subcellular location">
    <subcellularLocation>
        <location evidence="1">Nucleus</location>
    </subcellularLocation>
</comment>
<dbReference type="PANTHER" id="PTHR14324:SF3">
    <property type="entry name" value="CONDENSIN-2 COMPLEX SUBUNIT H2"/>
    <property type="match status" value="1"/>
</dbReference>
<dbReference type="OMA" id="FDPPEHK"/>
<feature type="domain" description="Condensin-2 complex subunit H2 C-terminal" evidence="9">
    <location>
        <begin position="476"/>
        <end position="611"/>
    </location>
</feature>
<dbReference type="CTD" id="29781"/>
<evidence type="ECO:0000256" key="2">
    <source>
        <dbReference type="ARBA" id="ARBA00007844"/>
    </source>
</evidence>
<evidence type="ECO:0000313" key="11">
    <source>
        <dbReference type="EnsemblMetazoa" id="XP_030845223"/>
    </source>
</evidence>
<evidence type="ECO:0000256" key="3">
    <source>
        <dbReference type="ARBA" id="ARBA00016903"/>
    </source>
</evidence>
<comment type="similarity">
    <text evidence="2">Belongs to the CND2 H2 (condensin-2 subunit 2) family.</text>
</comment>
<keyword evidence="5" id="KW-0539">Nucleus</keyword>
<keyword evidence="12" id="KW-1185">Reference proteome</keyword>
<dbReference type="Pfam" id="PF16858">
    <property type="entry name" value="CNDH2_C"/>
    <property type="match status" value="1"/>
</dbReference>
<sequence length="624" mass="70887">MESDTRFAHLLQPIRDLAKNWEVDIASHLEDYVTEMEAIVISFDGGSTTMNFAEAALLIQGTACIYSKKVEYLYALVYQTLDLLASKKKMTQACSVDAEGKDTDASFAFKKNEIEFLSLDDLPVAKNIDLKEENERNHNMTGHLLAQTPLSLLKVEGADRGIPLTNRKGETVGYKGDFRINSSMFHSSRALLIDPSHLSLLEQSMMRHPSSTPANFILKAAFSPEKNDNVLPEIPDDIDDDIPKHDISADDVEMGMPFDDSFEEQQPMQVEEKRALRARVVAPIKPIKEFVDPWEPLDPHDSKGVVSKPYKKGKCFKIPASMTKNGGKGRKRKKEPAQEKAELCPIVEFINKAYFSHASKLPSNPLKLPYHEEFEYLYYTEYKKQLDTSRREKRRLAQQGKFEELAKREMQEAAEAEDYHGNGGGDAIPEMDDGGDNFGFDGPEDVDDEDQVQEDRLGGGGQDDFMANSQDAIVTSYEELVRKHVEAYLASASEYAQMTELSKRVQQWEDRITPVLAREEKFAYFDINQYGKFVLDRLDKVQKESQKKEKVTTFCEVMEDRQIHEVSRYFLATLQLANNYNVEVTSKGPGDEGMDTMALKLLNMKQHHENMAEYRAPSVDDNMQ</sequence>
<feature type="domain" description="Condensin II complex subunit H2 middle" evidence="10">
    <location>
        <begin position="148"/>
        <end position="255"/>
    </location>
</feature>
<dbReference type="GO" id="GO:0005634">
    <property type="term" value="C:nucleus"/>
    <property type="evidence" value="ECO:0000318"/>
    <property type="project" value="GO_Central"/>
</dbReference>
<dbReference type="GO" id="GO:0051306">
    <property type="term" value="P:mitotic sister chromatid separation"/>
    <property type="evidence" value="ECO:0000318"/>
    <property type="project" value="GO_Central"/>
</dbReference>
<dbReference type="KEGG" id="spu:584403"/>
<dbReference type="InterPro" id="IPR009378">
    <property type="entry name" value="H2_N"/>
</dbReference>
<reference evidence="11" key="2">
    <citation type="submission" date="2021-01" db="UniProtKB">
        <authorList>
            <consortium name="EnsemblMetazoa"/>
        </authorList>
    </citation>
    <scope>IDENTIFICATION</scope>
</reference>
<dbReference type="InParanoid" id="A0A7M7P821"/>
<dbReference type="EnsemblMetazoa" id="XM_030989363">
    <property type="protein sequence ID" value="XP_030845223"/>
    <property type="gene ID" value="LOC584403"/>
</dbReference>
<protein>
    <recommendedName>
        <fullName evidence="3">Condensin-2 complex subunit H2</fullName>
    </recommendedName>
    <alternativeName>
        <fullName evidence="6">Non-SMC condensin II complex subunit H2</fullName>
    </alternativeName>
</protein>
<evidence type="ECO:0000259" key="9">
    <source>
        <dbReference type="Pfam" id="PF16858"/>
    </source>
</evidence>
<dbReference type="RefSeq" id="XP_030845223.1">
    <property type="nucleotide sequence ID" value="XM_030989363.1"/>
</dbReference>
<feature type="domain" description="Condensin II complex subunit H2 N-terminal" evidence="8">
    <location>
        <begin position="6"/>
        <end position="122"/>
    </location>
</feature>
<dbReference type="InterPro" id="IPR031739">
    <property type="entry name" value="Ncaph2"/>
</dbReference>
<dbReference type="InterPro" id="IPR031737">
    <property type="entry name" value="CNDH2_C"/>
</dbReference>
<proteinExistence type="inferred from homology"/>
<dbReference type="Proteomes" id="UP000007110">
    <property type="component" value="Unassembled WGS sequence"/>
</dbReference>
<dbReference type="FunCoup" id="A0A7M7P821">
    <property type="interactions" value="1497"/>
</dbReference>